<dbReference type="SFLD" id="SFLDF00029">
    <property type="entry name" value="phosphoserine_phosphatase"/>
    <property type="match status" value="1"/>
</dbReference>
<evidence type="ECO:0000256" key="14">
    <source>
        <dbReference type="PIRSR" id="PIRSR604469-1"/>
    </source>
</evidence>
<dbReference type="GO" id="GO:0006564">
    <property type="term" value="P:L-serine biosynthetic process"/>
    <property type="evidence" value="ECO:0007669"/>
    <property type="project" value="UniProtKB-KW"/>
</dbReference>
<evidence type="ECO:0000256" key="12">
    <source>
        <dbReference type="ARBA" id="ARBA00048138"/>
    </source>
</evidence>
<organism evidence="15 16">
    <name type="scientific">Magnetospirillum moscoviense</name>
    <dbReference type="NCBI Taxonomy" id="1437059"/>
    <lineage>
        <taxon>Bacteria</taxon>
        <taxon>Pseudomonadati</taxon>
        <taxon>Pseudomonadota</taxon>
        <taxon>Alphaproteobacteria</taxon>
        <taxon>Rhodospirillales</taxon>
        <taxon>Rhodospirillaceae</taxon>
        <taxon>Magnetospirillum</taxon>
    </lineage>
</organism>
<dbReference type="OrthoDB" id="9792539at2"/>
<evidence type="ECO:0000256" key="10">
    <source>
        <dbReference type="ARBA" id="ARBA00023299"/>
    </source>
</evidence>
<dbReference type="EC" id="3.1.3.3" evidence="4"/>
<proteinExistence type="inferred from homology"/>
<reference evidence="15 16" key="1">
    <citation type="submission" date="2016-04" db="EMBL/GenBank/DDBJ databases">
        <title>Draft genome sequence of freshwater magnetotactic bacteria Magnetospirillum marisnigri SP-1 and Magnetospirillum moscoviense BB-1.</title>
        <authorList>
            <person name="Koziaeva V."/>
            <person name="Dziuba M.V."/>
            <person name="Ivanov T.M."/>
            <person name="Kuznetsov B."/>
            <person name="Grouzdev D.S."/>
        </authorList>
    </citation>
    <scope>NUCLEOTIDE SEQUENCE [LARGE SCALE GENOMIC DNA]</scope>
    <source>
        <strain evidence="15 16">BB-1</strain>
    </source>
</reference>
<dbReference type="RefSeq" id="WP_068500755.1">
    <property type="nucleotide sequence ID" value="NZ_LWQU01000141.1"/>
</dbReference>
<evidence type="ECO:0000256" key="7">
    <source>
        <dbReference type="ARBA" id="ARBA00022723"/>
    </source>
</evidence>
<keyword evidence="9" id="KW-0460">Magnesium</keyword>
<name>A0A178MQ12_9PROT</name>
<protein>
    <recommendedName>
        <fullName evidence="5">Phosphoserine phosphatase</fullName>
        <ecNumber evidence="4">3.1.3.3</ecNumber>
    </recommendedName>
    <alternativeName>
        <fullName evidence="11">O-phosphoserine phosphohydrolase</fullName>
    </alternativeName>
</protein>
<keyword evidence="8" id="KW-0378">Hydrolase</keyword>
<evidence type="ECO:0000256" key="4">
    <source>
        <dbReference type="ARBA" id="ARBA00012640"/>
    </source>
</evidence>
<dbReference type="EMBL" id="LWQU01000141">
    <property type="protein sequence ID" value="OAN50034.1"/>
    <property type="molecule type" value="Genomic_DNA"/>
</dbReference>
<dbReference type="AlphaFoldDB" id="A0A178MQ12"/>
<evidence type="ECO:0000313" key="15">
    <source>
        <dbReference type="EMBL" id="OAN50034.1"/>
    </source>
</evidence>
<evidence type="ECO:0000256" key="1">
    <source>
        <dbReference type="ARBA" id="ARBA00001946"/>
    </source>
</evidence>
<dbReference type="InterPro" id="IPR023214">
    <property type="entry name" value="HAD_sf"/>
</dbReference>
<evidence type="ECO:0000256" key="5">
    <source>
        <dbReference type="ARBA" id="ARBA00015196"/>
    </source>
</evidence>
<dbReference type="GO" id="GO:0036424">
    <property type="term" value="F:L-phosphoserine phosphatase activity"/>
    <property type="evidence" value="ECO:0007669"/>
    <property type="project" value="InterPro"/>
</dbReference>
<comment type="similarity">
    <text evidence="3">Belongs to the HAD-like hydrolase superfamily. SerB family.</text>
</comment>
<accession>A0A178MQ12</accession>
<dbReference type="Gene3D" id="3.40.50.1000">
    <property type="entry name" value="HAD superfamily/HAD-like"/>
    <property type="match status" value="1"/>
</dbReference>
<dbReference type="NCBIfam" id="TIGR00338">
    <property type="entry name" value="serB"/>
    <property type="match status" value="1"/>
</dbReference>
<evidence type="ECO:0000256" key="9">
    <source>
        <dbReference type="ARBA" id="ARBA00022842"/>
    </source>
</evidence>
<keyword evidence="6" id="KW-0028">Amino-acid biosynthesis</keyword>
<feature type="active site" description="Nucleophile" evidence="14">
    <location>
        <position position="90"/>
    </location>
</feature>
<dbReference type="SUPFAM" id="SSF56784">
    <property type="entry name" value="HAD-like"/>
    <property type="match status" value="1"/>
</dbReference>
<dbReference type="SFLD" id="SFLDG01136">
    <property type="entry name" value="C1.6:_Phosphoserine_Phosphatas"/>
    <property type="match status" value="1"/>
</dbReference>
<comment type="catalytic activity">
    <reaction evidence="12">
        <text>O-phospho-L-serine + H2O = L-serine + phosphate</text>
        <dbReference type="Rhea" id="RHEA:21208"/>
        <dbReference type="ChEBI" id="CHEBI:15377"/>
        <dbReference type="ChEBI" id="CHEBI:33384"/>
        <dbReference type="ChEBI" id="CHEBI:43474"/>
        <dbReference type="ChEBI" id="CHEBI:57524"/>
        <dbReference type="EC" id="3.1.3.3"/>
    </reaction>
</comment>
<comment type="cofactor">
    <cofactor evidence="1">
        <name>Mg(2+)</name>
        <dbReference type="ChEBI" id="CHEBI:18420"/>
    </cofactor>
</comment>
<gene>
    <name evidence="15" type="ORF">A6A05_02135</name>
</gene>
<keyword evidence="10" id="KW-0718">Serine biosynthesis</keyword>
<evidence type="ECO:0000256" key="6">
    <source>
        <dbReference type="ARBA" id="ARBA00022605"/>
    </source>
</evidence>
<dbReference type="PANTHER" id="PTHR43344:SF2">
    <property type="entry name" value="PHOSPHOSERINE PHOSPHATASE"/>
    <property type="match status" value="1"/>
</dbReference>
<dbReference type="GO" id="GO:0005737">
    <property type="term" value="C:cytoplasm"/>
    <property type="evidence" value="ECO:0007669"/>
    <property type="project" value="TreeGrafter"/>
</dbReference>
<dbReference type="STRING" id="1437059.A6A05_02135"/>
<keyword evidence="7" id="KW-0479">Metal-binding</keyword>
<dbReference type="UniPathway" id="UPA00135">
    <property type="reaction ID" value="UER00198"/>
</dbReference>
<dbReference type="PANTHER" id="PTHR43344">
    <property type="entry name" value="PHOSPHOSERINE PHOSPHATASE"/>
    <property type="match status" value="1"/>
</dbReference>
<comment type="catalytic activity">
    <reaction evidence="13">
        <text>O-phospho-D-serine + H2O = D-serine + phosphate</text>
        <dbReference type="Rhea" id="RHEA:24873"/>
        <dbReference type="ChEBI" id="CHEBI:15377"/>
        <dbReference type="ChEBI" id="CHEBI:35247"/>
        <dbReference type="ChEBI" id="CHEBI:43474"/>
        <dbReference type="ChEBI" id="CHEBI:58680"/>
        <dbReference type="EC" id="3.1.3.3"/>
    </reaction>
</comment>
<evidence type="ECO:0000256" key="13">
    <source>
        <dbReference type="ARBA" id="ARBA00048523"/>
    </source>
</evidence>
<feature type="active site" description="Proton donor" evidence="14">
    <location>
        <position position="92"/>
    </location>
</feature>
<dbReference type="InterPro" id="IPR036412">
    <property type="entry name" value="HAD-like_sf"/>
</dbReference>
<keyword evidence="16" id="KW-1185">Reference proteome</keyword>
<comment type="caution">
    <text evidence="15">The sequence shown here is derived from an EMBL/GenBank/DDBJ whole genome shotgun (WGS) entry which is preliminary data.</text>
</comment>
<dbReference type="InterPro" id="IPR004469">
    <property type="entry name" value="PSP"/>
</dbReference>
<dbReference type="InterPro" id="IPR050582">
    <property type="entry name" value="HAD-like_SerB"/>
</dbReference>
<evidence type="ECO:0000256" key="3">
    <source>
        <dbReference type="ARBA" id="ARBA00009184"/>
    </source>
</evidence>
<dbReference type="SFLD" id="SFLDS00003">
    <property type="entry name" value="Haloacid_Dehalogenase"/>
    <property type="match status" value="1"/>
</dbReference>
<dbReference type="Pfam" id="PF12710">
    <property type="entry name" value="HAD"/>
    <property type="match status" value="1"/>
</dbReference>
<evidence type="ECO:0000256" key="11">
    <source>
        <dbReference type="ARBA" id="ARBA00031693"/>
    </source>
</evidence>
<dbReference type="Proteomes" id="UP000078543">
    <property type="component" value="Unassembled WGS sequence"/>
</dbReference>
<dbReference type="SFLD" id="SFLDG01137">
    <property type="entry name" value="C1.6.1:_Phosphoserine_Phosphat"/>
    <property type="match status" value="1"/>
</dbReference>
<dbReference type="GO" id="GO:0000287">
    <property type="term" value="F:magnesium ion binding"/>
    <property type="evidence" value="ECO:0007669"/>
    <property type="project" value="TreeGrafter"/>
</dbReference>
<sequence>MDHILTLIAGTQAEPLSDSLIADLRRQLHGLGADVGQPDWLAPGRAVDIAFGHLAAEQADGAARKILAGSPVDVVAQGTEGRKKKLLVADMDATMVQGETLDELAEFAGIKDRIAAITARAMNGELGFEAALKERIGLLSELKESALEKCWAKVELMPGAQALVRTMKADGAAAVLVSGGFTFFTSRVRTLCGFDEDRANRFIFKKGKLAGVEEPILGREAKLATLIGKAGEMRIPLSATLAVGDGANDLDMIKAAGLGVAYHAKPVVAAEARVRIDHGDLTALLFAQGWRRDEFVS</sequence>
<evidence type="ECO:0000256" key="8">
    <source>
        <dbReference type="ARBA" id="ARBA00022801"/>
    </source>
</evidence>
<comment type="pathway">
    <text evidence="2">Amino-acid biosynthesis; L-serine biosynthesis; L-serine from 3-phospho-D-glycerate: step 3/3.</text>
</comment>
<dbReference type="NCBIfam" id="TIGR01488">
    <property type="entry name" value="HAD-SF-IB"/>
    <property type="match status" value="1"/>
</dbReference>
<evidence type="ECO:0000256" key="2">
    <source>
        <dbReference type="ARBA" id="ARBA00005135"/>
    </source>
</evidence>
<evidence type="ECO:0000313" key="16">
    <source>
        <dbReference type="Proteomes" id="UP000078543"/>
    </source>
</evidence>